<evidence type="ECO:0000313" key="4">
    <source>
        <dbReference type="Proteomes" id="UP000069620"/>
    </source>
</evidence>
<keyword evidence="4" id="KW-1185">Reference proteome</keyword>
<dbReference type="Gene3D" id="2.60.40.420">
    <property type="entry name" value="Cupredoxins - blue copper proteins"/>
    <property type="match status" value="1"/>
</dbReference>
<dbReference type="AlphaFoldDB" id="A0A100VYN8"/>
<organism evidence="3 4">
    <name type="scientific">Mycolicibacterium brisbanense</name>
    <dbReference type="NCBI Taxonomy" id="146020"/>
    <lineage>
        <taxon>Bacteria</taxon>
        <taxon>Bacillati</taxon>
        <taxon>Actinomycetota</taxon>
        <taxon>Actinomycetes</taxon>
        <taxon>Mycobacteriales</taxon>
        <taxon>Mycobacteriaceae</taxon>
        <taxon>Mycolicibacterium</taxon>
    </lineage>
</organism>
<comment type="caution">
    <text evidence="3">The sequence shown here is derived from an EMBL/GenBank/DDBJ whole genome shotgun (WGS) entry which is preliminary data.</text>
</comment>
<dbReference type="SUPFAM" id="SSF49503">
    <property type="entry name" value="Cupredoxins"/>
    <property type="match status" value="2"/>
</dbReference>
<name>A0A100VYN8_9MYCO</name>
<reference evidence="4" key="1">
    <citation type="journal article" date="2016" name="Genome Announc.">
        <title>Draft Genome Sequences of Five Rapidly Growing Mycobacterium Species, M. thermoresistibile, M. fortuitum subsp. acetamidolyticum, M. canariasense, M. brisbanense, and M. novocastrense.</title>
        <authorList>
            <person name="Katahira K."/>
            <person name="Ogura Y."/>
            <person name="Gotoh Y."/>
            <person name="Hayashi T."/>
        </authorList>
    </citation>
    <scope>NUCLEOTIDE SEQUENCE [LARGE SCALE GENOMIC DNA]</scope>
    <source>
        <strain evidence="4">JCM15654</strain>
    </source>
</reference>
<gene>
    <name evidence="3" type="ORF">RMCB_2504</name>
</gene>
<sequence>MSAHRARLVLAIAAASVILGIIATVVVHAVGLVAGPVSRSEGASFLKGRAMWRQYPAAALCSVPALPGTVVDVNLTDMGSMMGPVSRGMMTRAGMVGPRLMPGMAMMRILVYPNPIPAGEVSLRATNTGGLSHELVVLPLATGQLPGQRPSGPDGRVDESGSLGEVSRSCGPGKGDEQSPDYGIVPQASGWTTLSLAPGRYELICNIAGHYVAGMSAELDVTGVPS</sequence>
<dbReference type="PROSITE" id="PS00079">
    <property type="entry name" value="MULTICOPPER_OXIDASE1"/>
    <property type="match status" value="1"/>
</dbReference>
<dbReference type="Proteomes" id="UP000069620">
    <property type="component" value="Unassembled WGS sequence"/>
</dbReference>
<protein>
    <submittedName>
        <fullName evidence="3">Sulfocyanin</fullName>
    </submittedName>
</protein>
<dbReference type="InterPro" id="IPR008972">
    <property type="entry name" value="Cupredoxin"/>
</dbReference>
<dbReference type="STRING" id="146020.RMCB_2504"/>
<keyword evidence="1" id="KW-0479">Metal-binding</keyword>
<dbReference type="InterPro" id="IPR033138">
    <property type="entry name" value="Cu_oxidase_CS"/>
</dbReference>
<feature type="region of interest" description="Disordered" evidence="2">
    <location>
        <begin position="143"/>
        <end position="184"/>
    </location>
</feature>
<dbReference type="GO" id="GO:0046872">
    <property type="term" value="F:metal ion binding"/>
    <property type="evidence" value="ECO:0007669"/>
    <property type="project" value="UniProtKB-KW"/>
</dbReference>
<accession>A0A100VYN8</accession>
<reference evidence="4" key="2">
    <citation type="submission" date="2016-02" db="EMBL/GenBank/DDBJ databases">
        <title>Draft genome sequence of five rapidly growing Mycobacterium species.</title>
        <authorList>
            <person name="Katahira K."/>
            <person name="Gotou Y."/>
            <person name="Iida K."/>
            <person name="Ogura Y."/>
            <person name="Hayashi T."/>
        </authorList>
    </citation>
    <scope>NUCLEOTIDE SEQUENCE [LARGE SCALE GENOMIC DNA]</scope>
    <source>
        <strain evidence="4">JCM15654</strain>
    </source>
</reference>
<evidence type="ECO:0000256" key="1">
    <source>
        <dbReference type="ARBA" id="ARBA00022723"/>
    </source>
</evidence>
<dbReference type="EMBL" id="BCSX01000023">
    <property type="protein sequence ID" value="GAS88408.1"/>
    <property type="molecule type" value="Genomic_DNA"/>
</dbReference>
<dbReference type="OrthoDB" id="7431902at2"/>
<evidence type="ECO:0000313" key="3">
    <source>
        <dbReference type="EMBL" id="GAS88408.1"/>
    </source>
</evidence>
<evidence type="ECO:0000256" key="2">
    <source>
        <dbReference type="SAM" id="MobiDB-lite"/>
    </source>
</evidence>
<proteinExistence type="predicted"/>